<gene>
    <name evidence="2" type="ORF">RB653_005918</name>
</gene>
<comment type="caution">
    <text evidence="2">The sequence shown here is derived from an EMBL/GenBank/DDBJ whole genome shotgun (WGS) entry which is preliminary data.</text>
</comment>
<reference evidence="2 3" key="1">
    <citation type="submission" date="2023-11" db="EMBL/GenBank/DDBJ databases">
        <title>Dfirmibasis_genome.</title>
        <authorList>
            <person name="Edelbroek B."/>
            <person name="Kjellin J."/>
            <person name="Jerlstrom-Hultqvist J."/>
            <person name="Soderbom F."/>
        </authorList>
    </citation>
    <scope>NUCLEOTIDE SEQUENCE [LARGE SCALE GENOMIC DNA]</scope>
    <source>
        <strain evidence="2 3">TNS-C-14</strain>
    </source>
</reference>
<evidence type="ECO:0000313" key="3">
    <source>
        <dbReference type="Proteomes" id="UP001344447"/>
    </source>
</evidence>
<dbReference type="Gene3D" id="3.30.420.10">
    <property type="entry name" value="Ribonuclease H-like superfamily/Ribonuclease H"/>
    <property type="match status" value="1"/>
</dbReference>
<name>A0AAN7UDH8_9MYCE</name>
<evidence type="ECO:0000313" key="2">
    <source>
        <dbReference type="EMBL" id="KAK5584310.1"/>
    </source>
</evidence>
<keyword evidence="3" id="KW-1185">Reference proteome</keyword>
<sequence>MYNFNTIEKVLKSIGKPQVTKRITSPYPPLPIKSPYCMGACCQMIASSSHIPSVVLKNHNSILPFVKEECPHYLQNRIKLYSSKPTTSQPSLYKKKLFENNNNFIPANRLYSTSINNYKIIPNYDNFEQTNHFFSNNKNNDKNNNYNKNNNNNNKTKIFKNLDNPFLNKHRNQSTKSTSSTSSSSSSSPPISQQLLQQQFINIDKKGVVEKEQSHFVFPSTACLISDHSLISESSEKFKNCVRFETPKSSYVHEIIEGILPKELVSGSRMITPCEPHVIFVNFSSAVKAYQADQYIRQWSEKNLPSLKSMLLRQSLDTFFPYESSKIEKVNNYCSGNCIDVSFTSNLLVENENNYINFSEYPKPKYKLINNSDECEKLITELFLKGKSVDSISNNDQLVLGFDLQYKHIDNQPNTVHFYVLTLSNGENNLILNLDSIKGIPKIVSKIFNSNVIKKVGYPHRRYKIVDFIKLLNWNVNNFENLSTNKIITNSHTKGLGSVVAIFLKLRLPKLEINRFNHDTEENNLFTHSKLQHYGKYHI</sequence>
<dbReference type="Proteomes" id="UP001344447">
    <property type="component" value="Unassembled WGS sequence"/>
</dbReference>
<accession>A0AAN7UDH8</accession>
<dbReference type="InterPro" id="IPR012337">
    <property type="entry name" value="RNaseH-like_sf"/>
</dbReference>
<organism evidence="2 3">
    <name type="scientific">Dictyostelium firmibasis</name>
    <dbReference type="NCBI Taxonomy" id="79012"/>
    <lineage>
        <taxon>Eukaryota</taxon>
        <taxon>Amoebozoa</taxon>
        <taxon>Evosea</taxon>
        <taxon>Eumycetozoa</taxon>
        <taxon>Dictyostelia</taxon>
        <taxon>Dictyosteliales</taxon>
        <taxon>Dictyosteliaceae</taxon>
        <taxon>Dictyostelium</taxon>
    </lineage>
</organism>
<protein>
    <submittedName>
        <fullName evidence="2">Uncharacterized protein</fullName>
    </submittedName>
</protein>
<proteinExistence type="predicted"/>
<dbReference type="InterPro" id="IPR036397">
    <property type="entry name" value="RNaseH_sf"/>
</dbReference>
<feature type="compositionally biased region" description="Low complexity" evidence="1">
    <location>
        <begin position="174"/>
        <end position="190"/>
    </location>
</feature>
<dbReference type="GO" id="GO:0003676">
    <property type="term" value="F:nucleic acid binding"/>
    <property type="evidence" value="ECO:0007669"/>
    <property type="project" value="InterPro"/>
</dbReference>
<dbReference type="AlphaFoldDB" id="A0AAN7UDH8"/>
<feature type="region of interest" description="Disordered" evidence="1">
    <location>
        <begin position="132"/>
        <end position="190"/>
    </location>
</feature>
<dbReference type="SUPFAM" id="SSF53098">
    <property type="entry name" value="Ribonuclease H-like"/>
    <property type="match status" value="1"/>
</dbReference>
<feature type="compositionally biased region" description="Low complexity" evidence="1">
    <location>
        <begin position="136"/>
        <end position="161"/>
    </location>
</feature>
<dbReference type="EMBL" id="JAVFKY010000001">
    <property type="protein sequence ID" value="KAK5584310.1"/>
    <property type="molecule type" value="Genomic_DNA"/>
</dbReference>
<evidence type="ECO:0000256" key="1">
    <source>
        <dbReference type="SAM" id="MobiDB-lite"/>
    </source>
</evidence>